<dbReference type="GO" id="GO:0008270">
    <property type="term" value="F:zinc ion binding"/>
    <property type="evidence" value="ECO:0007669"/>
    <property type="project" value="UniProtKB-KW"/>
</dbReference>
<accession>A0A8J5H263</accession>
<feature type="signal peptide" evidence="14">
    <location>
        <begin position="1"/>
        <end position="18"/>
    </location>
</feature>
<evidence type="ECO:0000256" key="8">
    <source>
        <dbReference type="ARBA" id="ARBA00023224"/>
    </source>
</evidence>
<keyword evidence="4" id="KW-0863">Zinc-finger</keyword>
<evidence type="ECO:0000256" key="9">
    <source>
        <dbReference type="ARBA" id="ARBA00023242"/>
    </source>
</evidence>
<evidence type="ECO:0000256" key="13">
    <source>
        <dbReference type="SAM" id="MobiDB-lite"/>
    </source>
</evidence>
<dbReference type="EMBL" id="JACMSC010000007">
    <property type="protein sequence ID" value="KAG6515546.1"/>
    <property type="molecule type" value="Genomic_DNA"/>
</dbReference>
<dbReference type="GO" id="GO:0005834">
    <property type="term" value="C:heterotrimeric G-protein complex"/>
    <property type="evidence" value="ECO:0007669"/>
    <property type="project" value="TreeGrafter"/>
</dbReference>
<keyword evidence="16" id="KW-1185">Reference proteome</keyword>
<dbReference type="Gene3D" id="1.10.400.10">
    <property type="entry name" value="GI Alpha 1, domain 2-like"/>
    <property type="match status" value="1"/>
</dbReference>
<dbReference type="PROSITE" id="PS51882">
    <property type="entry name" value="G_ALPHA"/>
    <property type="match status" value="1"/>
</dbReference>
<dbReference type="GO" id="GO:0005525">
    <property type="term" value="F:GTP binding"/>
    <property type="evidence" value="ECO:0007669"/>
    <property type="project" value="UniProtKB-KW"/>
</dbReference>
<evidence type="ECO:0000256" key="12">
    <source>
        <dbReference type="PIRSR" id="PIRSR601019-2"/>
    </source>
</evidence>
<sequence>MCSLFAVAIASLPVASHQGEIEDEEVEVVDYRTANAFDPIRKLSWIGADDEGEQELAREDAPPPPYLRTGPGSLSRALTRSHFGKFRSPGERVRVVLYLVVIEVGALDLCRCVSCSASADRLLTEKRCVFVPVLTGFFCFPNLTWRLWHGERIKMAENMDANSWQEMLRKILPPGTPIPEAPANLDYSIAIEYNGPPVSYELPRVDPVDVIPTAETASGSHRFLNSTAPPIADPIPLPVSRIARCADPSPRSPQASGSSESVDSVLQNEEFTDASPSGSPVSAHSMPNGQSSRSVNEGRRASVVTFEEKSESKDLFEDLSGSPQYVGVTSKEKRKKVCYRCGKRKWERKEVCLVCDARYCSYCVLRAMGSMPEGRKCVSCIGQPIDESKRSKLGKSSRTLSRLLSPLEVRQILKAEKECPANQIRPEQLTVNGFPLRQEEMAELLSCPIPPQKLKPGRYWYDKESGLWGNVGASNLEGEKPDRIISSNLNFTGKLQPDASKGNTEVYMNGRQITKVELRVLKLANVQCPRDTHFWVYDDGRYEEEGQNNIRGKIWESALTRFACTLFSLPVPHAVPNGSKSEAPYVPRILPDYLEQRVQKLLLLGPQGSGTGTIFKQLICDQAKFMYGNKFSQDELENMKLMIQSNIYKYLSILLEGRERFEEEALARIGKTVSDDEHSTEGLEESEASRPNQCVYSINGRLKQFSDWLLDIVAMGDLDAFFPAATREYAPLVEEMWREPAIQETYKRRNELHFLPDIAEYFLNKAVEVSSNEYEPSEKDILYAEGVTQGNGLAFIEFSLDDHSPMSELYNDNPEAHSQALTRYQLIRVSAKGMNEGCKWVEMFEDVRLVIFCVALSDYDQLASPINDSNKPLQNKIMQSKELFEATVSQLCFHDTPFVLMLNKYDAFEEKINRIPLSTCEWLRDFSPLRTHQSNQNLAQQAYYYIAMKFKDLYYTLTNQKLFVWQARARDRPTVDEAFKYIREVLKWADEKEDNMVYMEDSFYSTTELSSIRQEE</sequence>
<feature type="compositionally biased region" description="Polar residues" evidence="13">
    <location>
        <begin position="252"/>
        <end position="295"/>
    </location>
</feature>
<dbReference type="InterPro" id="IPR001019">
    <property type="entry name" value="Gprotein_alpha_su"/>
</dbReference>
<name>A0A8J5H263_ZINOF</name>
<feature type="binding site" evidence="11">
    <location>
        <begin position="782"/>
        <end position="788"/>
    </location>
    <ligand>
        <name>GTP</name>
        <dbReference type="ChEBI" id="CHEBI:37565"/>
    </ligand>
</feature>
<organism evidence="15 16">
    <name type="scientific">Zingiber officinale</name>
    <name type="common">Ginger</name>
    <name type="synonym">Amomum zingiber</name>
    <dbReference type="NCBI Taxonomy" id="94328"/>
    <lineage>
        <taxon>Eukaryota</taxon>
        <taxon>Viridiplantae</taxon>
        <taxon>Streptophyta</taxon>
        <taxon>Embryophyta</taxon>
        <taxon>Tracheophyta</taxon>
        <taxon>Spermatophyta</taxon>
        <taxon>Magnoliopsida</taxon>
        <taxon>Liliopsida</taxon>
        <taxon>Zingiberales</taxon>
        <taxon>Zingiberaceae</taxon>
        <taxon>Zingiber</taxon>
    </lineage>
</organism>
<feature type="chain" id="PRO_5035245196" description="Extra-large guanine nucleotide-binding protein 3" evidence="14">
    <location>
        <begin position="19"/>
        <end position="1016"/>
    </location>
</feature>
<dbReference type="PRINTS" id="PR00318">
    <property type="entry name" value="GPROTEINA"/>
</dbReference>
<evidence type="ECO:0000313" key="15">
    <source>
        <dbReference type="EMBL" id="KAG6515546.1"/>
    </source>
</evidence>
<feature type="binding site" evidence="11">
    <location>
        <position position="969"/>
    </location>
    <ligand>
        <name>GTP</name>
        <dbReference type="ChEBI" id="CHEBI:37565"/>
    </ligand>
</feature>
<dbReference type="GO" id="GO:0003924">
    <property type="term" value="F:GTPase activity"/>
    <property type="evidence" value="ECO:0007669"/>
    <property type="project" value="InterPro"/>
</dbReference>
<evidence type="ECO:0000256" key="2">
    <source>
        <dbReference type="ARBA" id="ARBA00022723"/>
    </source>
</evidence>
<feature type="binding site" evidence="11">
    <location>
        <begin position="903"/>
        <end position="906"/>
    </location>
    <ligand>
        <name>GTP</name>
        <dbReference type="ChEBI" id="CHEBI:37565"/>
    </ligand>
</feature>
<dbReference type="FunFam" id="3.40.50.300:FF:001044">
    <property type="entry name" value="Extra-large guanine nucleotide-binding protein 3"/>
    <property type="match status" value="1"/>
</dbReference>
<evidence type="ECO:0000256" key="7">
    <source>
        <dbReference type="ARBA" id="ARBA00023134"/>
    </source>
</evidence>
<dbReference type="AlphaFoldDB" id="A0A8J5H263"/>
<dbReference type="SUPFAM" id="SSF57903">
    <property type="entry name" value="FYVE/PHD zinc finger"/>
    <property type="match status" value="1"/>
</dbReference>
<dbReference type="GO" id="GO:0005737">
    <property type="term" value="C:cytoplasm"/>
    <property type="evidence" value="ECO:0007669"/>
    <property type="project" value="TreeGrafter"/>
</dbReference>
<dbReference type="SUPFAM" id="SSF47895">
    <property type="entry name" value="Transducin (alpha subunit), insertion domain"/>
    <property type="match status" value="1"/>
</dbReference>
<feature type="region of interest" description="Disordered" evidence="13">
    <location>
        <begin position="243"/>
        <end position="304"/>
    </location>
</feature>
<evidence type="ECO:0000256" key="4">
    <source>
        <dbReference type="ARBA" id="ARBA00022771"/>
    </source>
</evidence>
<dbReference type="InterPro" id="IPR027417">
    <property type="entry name" value="P-loop_NTPase"/>
</dbReference>
<dbReference type="CDD" id="cd00066">
    <property type="entry name" value="G-alpha"/>
    <property type="match status" value="1"/>
</dbReference>
<dbReference type="GO" id="GO:0001664">
    <property type="term" value="F:G protein-coupled receptor binding"/>
    <property type="evidence" value="ECO:0007669"/>
    <property type="project" value="TreeGrafter"/>
</dbReference>
<feature type="region of interest" description="Disordered" evidence="13">
    <location>
        <begin position="54"/>
        <end position="73"/>
    </location>
</feature>
<dbReference type="Proteomes" id="UP000734854">
    <property type="component" value="Unassembled WGS sequence"/>
</dbReference>
<keyword evidence="12" id="KW-0460">Magnesium</keyword>
<evidence type="ECO:0000256" key="1">
    <source>
        <dbReference type="ARBA" id="ARBA00004123"/>
    </source>
</evidence>
<evidence type="ECO:0008006" key="17">
    <source>
        <dbReference type="Google" id="ProtNLM"/>
    </source>
</evidence>
<comment type="caution">
    <text evidence="15">The sequence shown here is derived from an EMBL/GenBank/DDBJ whole genome shotgun (WGS) entry which is preliminary data.</text>
</comment>
<dbReference type="Gene3D" id="3.40.50.300">
    <property type="entry name" value="P-loop containing nucleotide triphosphate hydrolases"/>
    <property type="match status" value="1"/>
</dbReference>
<feature type="binding site" evidence="12">
    <location>
        <position position="788"/>
    </location>
    <ligand>
        <name>Mg(2+)</name>
        <dbReference type="ChEBI" id="CHEBI:18420"/>
    </ligand>
</feature>
<dbReference type="PANTHER" id="PTHR10218">
    <property type="entry name" value="GTP-BINDING PROTEIN ALPHA SUBUNIT"/>
    <property type="match status" value="1"/>
</dbReference>
<keyword evidence="8" id="KW-0807">Transducer</keyword>
<evidence type="ECO:0000256" key="14">
    <source>
        <dbReference type="SAM" id="SignalP"/>
    </source>
</evidence>
<comment type="similarity">
    <text evidence="10">Belongs to the G-alpha family. XLG subfamily.</text>
</comment>
<evidence type="ECO:0000313" key="16">
    <source>
        <dbReference type="Proteomes" id="UP000734854"/>
    </source>
</evidence>
<dbReference type="GO" id="GO:0005634">
    <property type="term" value="C:nucleus"/>
    <property type="evidence" value="ECO:0007669"/>
    <property type="project" value="UniProtKB-SubCell"/>
</dbReference>
<keyword evidence="7 11" id="KW-0342">GTP-binding</keyword>
<dbReference type="GO" id="GO:0031683">
    <property type="term" value="F:G-protein beta/gamma-subunit complex binding"/>
    <property type="evidence" value="ECO:0007669"/>
    <property type="project" value="InterPro"/>
</dbReference>
<evidence type="ECO:0000256" key="11">
    <source>
        <dbReference type="PIRSR" id="PIRSR601019-1"/>
    </source>
</evidence>
<keyword evidence="6" id="KW-0106">Calcium</keyword>
<evidence type="ECO:0000256" key="5">
    <source>
        <dbReference type="ARBA" id="ARBA00022833"/>
    </source>
</evidence>
<keyword evidence="2 12" id="KW-0479">Metal-binding</keyword>
<protein>
    <recommendedName>
        <fullName evidence="17">Extra-large guanine nucleotide-binding protein 3</fullName>
    </recommendedName>
</protein>
<keyword evidence="5" id="KW-0862">Zinc</keyword>
<dbReference type="FunFam" id="1.10.400.10:FF:000005">
    <property type="entry name" value="Extra-large guanine nucleotide-binding protein 3"/>
    <property type="match status" value="1"/>
</dbReference>
<reference evidence="15 16" key="1">
    <citation type="submission" date="2020-08" db="EMBL/GenBank/DDBJ databases">
        <title>Plant Genome Project.</title>
        <authorList>
            <person name="Zhang R.-G."/>
        </authorList>
    </citation>
    <scope>NUCLEOTIDE SEQUENCE [LARGE SCALE GENOMIC DNA]</scope>
    <source>
        <tissue evidence="15">Rhizome</tissue>
    </source>
</reference>
<comment type="subcellular location">
    <subcellularLocation>
        <location evidence="1">Nucleus</location>
    </subcellularLocation>
</comment>
<dbReference type="GO" id="GO:0007188">
    <property type="term" value="P:adenylate cyclase-modulating G protein-coupled receptor signaling pathway"/>
    <property type="evidence" value="ECO:0007669"/>
    <property type="project" value="TreeGrafter"/>
</dbReference>
<evidence type="ECO:0000256" key="6">
    <source>
        <dbReference type="ARBA" id="ARBA00022837"/>
    </source>
</evidence>
<dbReference type="Pfam" id="PF00503">
    <property type="entry name" value="G-alpha"/>
    <property type="match status" value="1"/>
</dbReference>
<dbReference type="SMART" id="SM00275">
    <property type="entry name" value="G_alpha"/>
    <property type="match status" value="1"/>
</dbReference>
<dbReference type="PANTHER" id="PTHR10218:SF334">
    <property type="entry name" value="EXTRA-LARGE GUANINE NUCLEOTIDE-BINDING PROTEIN 3"/>
    <property type="match status" value="1"/>
</dbReference>
<keyword evidence="9" id="KW-0539">Nucleus</keyword>
<dbReference type="SUPFAM" id="SSF52540">
    <property type="entry name" value="P-loop containing nucleoside triphosphate hydrolases"/>
    <property type="match status" value="1"/>
</dbReference>
<keyword evidence="3 11" id="KW-0547">Nucleotide-binding</keyword>
<keyword evidence="14" id="KW-0732">Signal</keyword>
<evidence type="ECO:0000256" key="10">
    <source>
        <dbReference type="ARBA" id="ARBA00060880"/>
    </source>
</evidence>
<gene>
    <name evidence="15" type="ORF">ZIOFF_025971</name>
</gene>
<dbReference type="InterPro" id="IPR011011">
    <property type="entry name" value="Znf_FYVE_PHD"/>
</dbReference>
<proteinExistence type="inferred from homology"/>
<evidence type="ECO:0000256" key="3">
    <source>
        <dbReference type="ARBA" id="ARBA00022741"/>
    </source>
</evidence>
<dbReference type="InterPro" id="IPR011025">
    <property type="entry name" value="GproteinA_insert"/>
</dbReference>